<dbReference type="PANTHER" id="PTHR43038:SF3">
    <property type="entry name" value="ABC TRANSPORTER G FAMILY MEMBER 20 ISOFORM X1"/>
    <property type="match status" value="1"/>
</dbReference>
<keyword evidence="2" id="KW-0547">Nucleotide-binding</keyword>
<sequence>MHYDALGIVFQARTLDLDLSIYQNLSYHASLHGIGKRDADLRIHEFMQSIDMSDRLHEKTRSLSGGQIRRVEIIRALIHRPSLLLLDEATVGLDIKSRATILADIRKLVQEKNISVLWATHLIDEVGHADQIIVLNQGRLVANGPVGEVVKDAGAQTINEAFSRLTGVLALDTGRQ</sequence>
<comment type="similarity">
    <text evidence="1">Belongs to the ABC transporter superfamily.</text>
</comment>
<name>A0ABU0S460_9HYPH</name>
<evidence type="ECO:0000313" key="5">
    <source>
        <dbReference type="EMBL" id="MDQ0995286.1"/>
    </source>
</evidence>
<evidence type="ECO:0000259" key="4">
    <source>
        <dbReference type="Pfam" id="PF00005"/>
    </source>
</evidence>
<evidence type="ECO:0000256" key="1">
    <source>
        <dbReference type="ARBA" id="ARBA00005417"/>
    </source>
</evidence>
<dbReference type="PANTHER" id="PTHR43038">
    <property type="entry name" value="ATP-BINDING CASSETTE, SUB-FAMILY H, MEMBER 1"/>
    <property type="match status" value="1"/>
</dbReference>
<organism evidence="5 6">
    <name type="scientific">Phyllobacterium ifriqiyense</name>
    <dbReference type="NCBI Taxonomy" id="314238"/>
    <lineage>
        <taxon>Bacteria</taxon>
        <taxon>Pseudomonadati</taxon>
        <taxon>Pseudomonadota</taxon>
        <taxon>Alphaproteobacteria</taxon>
        <taxon>Hyphomicrobiales</taxon>
        <taxon>Phyllobacteriaceae</taxon>
        <taxon>Phyllobacterium</taxon>
    </lineage>
</organism>
<keyword evidence="6" id="KW-1185">Reference proteome</keyword>
<dbReference type="SUPFAM" id="SSF52540">
    <property type="entry name" value="P-loop containing nucleoside triphosphate hydrolases"/>
    <property type="match status" value="1"/>
</dbReference>
<feature type="domain" description="ABC transporter" evidence="4">
    <location>
        <begin position="6"/>
        <end position="90"/>
    </location>
</feature>
<dbReference type="InterPro" id="IPR027417">
    <property type="entry name" value="P-loop_NTPase"/>
</dbReference>
<dbReference type="EMBL" id="JAUSZT010000002">
    <property type="protein sequence ID" value="MDQ0995286.1"/>
    <property type="molecule type" value="Genomic_DNA"/>
</dbReference>
<proteinExistence type="inferred from homology"/>
<evidence type="ECO:0000313" key="6">
    <source>
        <dbReference type="Proteomes" id="UP001237780"/>
    </source>
</evidence>
<dbReference type="InterPro" id="IPR003439">
    <property type="entry name" value="ABC_transporter-like_ATP-bd"/>
</dbReference>
<dbReference type="PROSITE" id="PS00211">
    <property type="entry name" value="ABC_TRANSPORTER_1"/>
    <property type="match status" value="1"/>
</dbReference>
<accession>A0ABU0S460</accession>
<comment type="caution">
    <text evidence="5">The sequence shown here is derived from an EMBL/GenBank/DDBJ whole genome shotgun (WGS) entry which is preliminary data.</text>
</comment>
<reference evidence="5 6" key="1">
    <citation type="submission" date="2023-07" db="EMBL/GenBank/DDBJ databases">
        <title>Comparative genomics of wheat-associated soil bacteria to identify genetic determinants of phenazine resistance.</title>
        <authorList>
            <person name="Mouncey N."/>
        </authorList>
    </citation>
    <scope>NUCLEOTIDE SEQUENCE [LARGE SCALE GENOMIC DNA]</scope>
    <source>
        <strain evidence="5 6">W4I11</strain>
    </source>
</reference>
<dbReference type="InterPro" id="IPR017871">
    <property type="entry name" value="ABC_transporter-like_CS"/>
</dbReference>
<keyword evidence="3" id="KW-0067">ATP-binding</keyword>
<evidence type="ECO:0000256" key="3">
    <source>
        <dbReference type="ARBA" id="ARBA00022840"/>
    </source>
</evidence>
<dbReference type="Gene3D" id="3.40.50.300">
    <property type="entry name" value="P-loop containing nucleotide triphosphate hydrolases"/>
    <property type="match status" value="1"/>
</dbReference>
<dbReference type="Pfam" id="PF00005">
    <property type="entry name" value="ABC_tran"/>
    <property type="match status" value="1"/>
</dbReference>
<protein>
    <submittedName>
        <fullName evidence="5">ABC-type multidrug transport system ATPase subunit</fullName>
    </submittedName>
</protein>
<evidence type="ECO:0000256" key="2">
    <source>
        <dbReference type="ARBA" id="ARBA00022741"/>
    </source>
</evidence>
<gene>
    <name evidence="5" type="ORF">QFZ34_000463</name>
</gene>
<dbReference type="Proteomes" id="UP001237780">
    <property type="component" value="Unassembled WGS sequence"/>
</dbReference>